<dbReference type="PROSITE" id="PS50928">
    <property type="entry name" value="ABC_TM1"/>
    <property type="match status" value="1"/>
</dbReference>
<feature type="transmembrane region" description="Helical" evidence="7">
    <location>
        <begin position="140"/>
        <end position="157"/>
    </location>
</feature>
<keyword evidence="6 7" id="KW-0472">Membrane</keyword>
<evidence type="ECO:0000313" key="10">
    <source>
        <dbReference type="Proteomes" id="UP000062160"/>
    </source>
</evidence>
<comment type="subcellular location">
    <subcellularLocation>
        <location evidence="1 7">Cell membrane</location>
        <topology evidence="1 7">Multi-pass membrane protein</topology>
    </subcellularLocation>
</comment>
<feature type="transmembrane region" description="Helical" evidence="7">
    <location>
        <begin position="109"/>
        <end position="134"/>
    </location>
</feature>
<evidence type="ECO:0000313" key="9">
    <source>
        <dbReference type="EMBL" id="GAQ25442.1"/>
    </source>
</evidence>
<reference evidence="9" key="1">
    <citation type="journal article" date="2016" name="Genome Announc.">
        <title>Draft Genome Sequence of the Syntrophic Lactate-Degrading Bacterium Tepidanaerobacter syntrophicus JLT.</title>
        <authorList>
            <person name="Matsuura N."/>
            <person name="Ohashi A."/>
            <person name="Tourlousse D.M."/>
            <person name="Sekiguchi Y."/>
        </authorList>
    </citation>
    <scope>NUCLEOTIDE SEQUENCE [LARGE SCALE GENOMIC DNA]</scope>
    <source>
        <strain evidence="9">JL</strain>
    </source>
</reference>
<accession>A0A0U9HF45</accession>
<keyword evidence="3" id="KW-1003">Cell membrane</keyword>
<comment type="similarity">
    <text evidence="7">Belongs to the binding-protein-dependent transport system permease family.</text>
</comment>
<feature type="transmembrane region" description="Helical" evidence="7">
    <location>
        <begin position="249"/>
        <end position="268"/>
    </location>
</feature>
<keyword evidence="10" id="KW-1185">Reference proteome</keyword>
<name>A0A0U9HF45_9FIRM</name>
<evidence type="ECO:0000256" key="2">
    <source>
        <dbReference type="ARBA" id="ARBA00022448"/>
    </source>
</evidence>
<evidence type="ECO:0000256" key="6">
    <source>
        <dbReference type="ARBA" id="ARBA00023136"/>
    </source>
</evidence>
<keyword evidence="2 7" id="KW-0813">Transport</keyword>
<protein>
    <submittedName>
        <fullName evidence="9">Peptide/nickel transport system permease protein</fullName>
    </submittedName>
</protein>
<dbReference type="InterPro" id="IPR050366">
    <property type="entry name" value="BP-dependent_transpt_permease"/>
</dbReference>
<feature type="domain" description="ABC transmembrane type-1" evidence="8">
    <location>
        <begin position="75"/>
        <end position="263"/>
    </location>
</feature>
<sequence>MVIKMPKIVKQFSIAGKFSLVFIVLVCFIAIFAPMLTKYPWNQPTGASLEPPGKAHILGTDDLGIDLWAQICHGARNSIVVGIGTAVIACFLGTLLGVVSGYYQGVADLVITALIDILTSIPSLPIMVVTGAFFGPSIKNIILILSILSWAVPARIIRSKIISAKQETYIKVAEGYGAGFFYITYRHFLPQIFPISLISFIKLISRAIVSEASLSFLGLGDPTSKSWGLILNYALNFPGIYFTDYWKWWIIYPLLCIILLVLATATVGREFEKILDAKID</sequence>
<proteinExistence type="inferred from homology"/>
<organism evidence="9">
    <name type="scientific">Tepidanaerobacter syntrophicus</name>
    <dbReference type="NCBI Taxonomy" id="224999"/>
    <lineage>
        <taxon>Bacteria</taxon>
        <taxon>Bacillati</taxon>
        <taxon>Bacillota</taxon>
        <taxon>Clostridia</taxon>
        <taxon>Thermosediminibacterales</taxon>
        <taxon>Tepidanaerobacteraceae</taxon>
        <taxon>Tepidanaerobacter</taxon>
    </lineage>
</organism>
<feature type="transmembrane region" description="Helical" evidence="7">
    <location>
        <begin position="12"/>
        <end position="33"/>
    </location>
</feature>
<gene>
    <name evidence="9" type="ORF">TSYNT_7468</name>
</gene>
<dbReference type="STRING" id="224999.GCA_001485475_01459"/>
<dbReference type="PANTHER" id="PTHR43386">
    <property type="entry name" value="OLIGOPEPTIDE TRANSPORT SYSTEM PERMEASE PROTEIN APPC"/>
    <property type="match status" value="1"/>
</dbReference>
<keyword evidence="5 7" id="KW-1133">Transmembrane helix</keyword>
<dbReference type="InterPro" id="IPR000515">
    <property type="entry name" value="MetI-like"/>
</dbReference>
<dbReference type="GO" id="GO:0055085">
    <property type="term" value="P:transmembrane transport"/>
    <property type="evidence" value="ECO:0007669"/>
    <property type="project" value="InterPro"/>
</dbReference>
<dbReference type="GO" id="GO:0005886">
    <property type="term" value="C:plasma membrane"/>
    <property type="evidence" value="ECO:0007669"/>
    <property type="project" value="UniProtKB-SubCell"/>
</dbReference>
<evidence type="ECO:0000259" key="8">
    <source>
        <dbReference type="PROSITE" id="PS50928"/>
    </source>
</evidence>
<evidence type="ECO:0000256" key="7">
    <source>
        <dbReference type="RuleBase" id="RU363032"/>
    </source>
</evidence>
<dbReference type="SUPFAM" id="SSF161098">
    <property type="entry name" value="MetI-like"/>
    <property type="match status" value="1"/>
</dbReference>
<keyword evidence="4 7" id="KW-0812">Transmembrane</keyword>
<dbReference type="AlphaFoldDB" id="A0A0U9HF45"/>
<dbReference type="Proteomes" id="UP000062160">
    <property type="component" value="Unassembled WGS sequence"/>
</dbReference>
<feature type="transmembrane region" description="Helical" evidence="7">
    <location>
        <begin position="79"/>
        <end position="102"/>
    </location>
</feature>
<evidence type="ECO:0000256" key="4">
    <source>
        <dbReference type="ARBA" id="ARBA00022692"/>
    </source>
</evidence>
<evidence type="ECO:0000256" key="5">
    <source>
        <dbReference type="ARBA" id="ARBA00022989"/>
    </source>
</evidence>
<dbReference type="PANTHER" id="PTHR43386:SF1">
    <property type="entry name" value="D,D-DIPEPTIDE TRANSPORT SYSTEM PERMEASE PROTEIN DDPC-RELATED"/>
    <property type="match status" value="1"/>
</dbReference>
<evidence type="ECO:0000256" key="3">
    <source>
        <dbReference type="ARBA" id="ARBA00022475"/>
    </source>
</evidence>
<evidence type="ECO:0000256" key="1">
    <source>
        <dbReference type="ARBA" id="ARBA00004651"/>
    </source>
</evidence>
<dbReference type="Gene3D" id="1.10.3720.10">
    <property type="entry name" value="MetI-like"/>
    <property type="match status" value="1"/>
</dbReference>
<dbReference type="EMBL" id="DF977001">
    <property type="protein sequence ID" value="GAQ25442.1"/>
    <property type="molecule type" value="Genomic_DNA"/>
</dbReference>
<dbReference type="Pfam" id="PF00528">
    <property type="entry name" value="BPD_transp_1"/>
    <property type="match status" value="1"/>
</dbReference>
<dbReference type="CDD" id="cd06261">
    <property type="entry name" value="TM_PBP2"/>
    <property type="match status" value="1"/>
</dbReference>
<dbReference type="InterPro" id="IPR035906">
    <property type="entry name" value="MetI-like_sf"/>
</dbReference>